<keyword evidence="3" id="KW-1185">Reference proteome</keyword>
<dbReference type="EMBL" id="CP147247">
    <property type="protein sequence ID" value="WYJ90202.1"/>
    <property type="molecule type" value="Genomic_DNA"/>
</dbReference>
<reference evidence="2" key="3">
    <citation type="submission" date="2024-03" db="EMBL/GenBank/DDBJ databases">
        <title>The Genome Sequence of Enterococcus sp. DIV0242b.</title>
        <authorList>
            <consortium name="The Broad Institute Genomics Platform"/>
            <consortium name="The Broad Institute Microbial Omics Core"/>
            <consortium name="The Broad Institute Genomic Center for Infectious Diseases"/>
            <person name="Earl A."/>
            <person name="Manson A."/>
            <person name="Gilmore M."/>
            <person name="Schwartman J."/>
            <person name="Shea T."/>
            <person name="Abouelleil A."/>
            <person name="Cao P."/>
            <person name="Chapman S."/>
            <person name="Cusick C."/>
            <person name="Young S."/>
            <person name="Neafsey D."/>
            <person name="Nusbaum C."/>
            <person name="Birren B."/>
        </authorList>
    </citation>
    <scope>NUCLEOTIDE SEQUENCE</scope>
    <source>
        <strain evidence="2">9E7_DIV0242</strain>
    </source>
</reference>
<organism evidence="1">
    <name type="scientific">Candidatus Enterococcus clewellii</name>
    <dbReference type="NCBI Taxonomy" id="1834193"/>
    <lineage>
        <taxon>Bacteria</taxon>
        <taxon>Bacillati</taxon>
        <taxon>Bacillota</taxon>
        <taxon>Bacilli</taxon>
        <taxon>Lactobacillales</taxon>
        <taxon>Enterococcaceae</taxon>
        <taxon>Enterococcus</taxon>
    </lineage>
</organism>
<dbReference type="EMBL" id="NGMM01000005">
    <property type="protein sequence ID" value="OTP13407.1"/>
    <property type="molecule type" value="Genomic_DNA"/>
</dbReference>
<evidence type="ECO:0000313" key="3">
    <source>
        <dbReference type="Proteomes" id="UP000195141"/>
    </source>
</evidence>
<accession>A0A242K336</accession>
<reference evidence="1" key="1">
    <citation type="submission" date="2017-05" db="EMBL/GenBank/DDBJ databases">
        <title>The Genome Sequence of Enterococcus sp. 9E7_DIV0242.</title>
        <authorList>
            <consortium name="The Broad Institute Genomics Platform"/>
            <consortium name="The Broad Institute Genomic Center for Infectious Diseases"/>
            <person name="Earl A."/>
            <person name="Manson A."/>
            <person name="Schwartman J."/>
            <person name="Gilmore M."/>
            <person name="Abouelleil A."/>
            <person name="Cao P."/>
            <person name="Chapman S."/>
            <person name="Cusick C."/>
            <person name="Shea T."/>
            <person name="Young S."/>
            <person name="Neafsey D."/>
            <person name="Nusbaum C."/>
            <person name="Birren B."/>
        </authorList>
    </citation>
    <scope>NUCLEOTIDE SEQUENCE [LARGE SCALE GENOMIC DNA]</scope>
    <source>
        <strain evidence="1">9E7_DIV0242</strain>
    </source>
</reference>
<gene>
    <name evidence="2" type="ORF">A5888_001930</name>
    <name evidence="1" type="ORF">A5888_002885</name>
</gene>
<dbReference type="Proteomes" id="UP000195141">
    <property type="component" value="Chromosome"/>
</dbReference>
<sequence>MTIDTVIEESIKFKNEKTNEEVIQFFEEHNNRVSLFELYTWLGVYDSEGNRVLNFDGTTINDD</sequence>
<evidence type="ECO:0000313" key="2">
    <source>
        <dbReference type="EMBL" id="WYJ90202.1"/>
    </source>
</evidence>
<dbReference type="RefSeq" id="WP_086349910.1">
    <property type="nucleotide sequence ID" value="NZ_CP147247.1"/>
</dbReference>
<protein>
    <submittedName>
        <fullName evidence="1">Uncharacterized protein</fullName>
    </submittedName>
</protein>
<name>A0A242K336_9ENTE</name>
<reference evidence="2" key="2">
    <citation type="submission" date="2017-05" db="EMBL/GenBank/DDBJ databases">
        <authorList>
            <consortium name="The Broad Institute Genomics Platform"/>
            <consortium name="The Broad Institute Genomic Center for Infectious Diseases"/>
            <person name="Earl A."/>
            <person name="Manson A."/>
            <person name="Schwartman J."/>
            <person name="Gilmore M."/>
            <person name="Abouelleil A."/>
            <person name="Cao P."/>
            <person name="Chapman S."/>
            <person name="Cusick C."/>
            <person name="Shea T."/>
            <person name="Young S."/>
            <person name="Neafsey D."/>
            <person name="Nusbaum C."/>
            <person name="Birren B."/>
        </authorList>
    </citation>
    <scope>NUCLEOTIDE SEQUENCE</scope>
    <source>
        <strain evidence="2">9E7_DIV0242</strain>
    </source>
</reference>
<evidence type="ECO:0000313" key="1">
    <source>
        <dbReference type="EMBL" id="OTP13407.1"/>
    </source>
</evidence>
<proteinExistence type="predicted"/>
<dbReference type="AlphaFoldDB" id="A0A242K336"/>